<comment type="caution">
    <text evidence="1">The sequence shown here is derived from an EMBL/GenBank/DDBJ whole genome shotgun (WGS) entry which is preliminary data.</text>
</comment>
<protein>
    <submittedName>
        <fullName evidence="1">Uncharacterized protein</fullName>
    </submittedName>
</protein>
<reference evidence="1" key="1">
    <citation type="submission" date="2020-08" db="EMBL/GenBank/DDBJ databases">
        <title>Genome public.</title>
        <authorList>
            <person name="Liu C."/>
            <person name="Sun Q."/>
        </authorList>
    </citation>
    <scope>NUCLEOTIDE SEQUENCE</scope>
    <source>
        <strain evidence="1">N12</strain>
    </source>
</reference>
<dbReference type="Proteomes" id="UP000651085">
    <property type="component" value="Unassembled WGS sequence"/>
</dbReference>
<evidence type="ECO:0000313" key="2">
    <source>
        <dbReference type="Proteomes" id="UP000651085"/>
    </source>
</evidence>
<dbReference type="AlphaFoldDB" id="A0A926F809"/>
<sequence>MKEISRQSLMKIHDVIHGQNYVNIKARLNQLLPNEYAKTFAGIKLFSTDGVWYGDDAIVYRSYVEASASDKEEIATWLEECKEVVCATLSTAIPYVHSLFSIPSQEQIFWYRNDEGNIRVTLAQWGFENKSNGPKIDVITMLLLAPRTLTQQDVTIHIDYSDGSIASNIPFILHLFNNTKNIETDGEGNFHLGKLFLNKTFVIENIDATNHYDFTIVKDGNYSAVFDWFTRYTIIVEDQKGERIPDFEMMVDGVAVKTNEEGRFEAELKLLPNTIVNVEANETRSSFIVQKESENNVFKITIKREEPQPSVVSPNPPVTPISPAPLVPEYIKVTLLDYDGQPLPNLPFVINTKKKRISAQTDENGVAQIDKAQFIQNNKYHIRFMITSSYRESLSKKNNDNER</sequence>
<proteinExistence type="predicted"/>
<evidence type="ECO:0000313" key="1">
    <source>
        <dbReference type="EMBL" id="MBC8593782.1"/>
    </source>
</evidence>
<accession>A0A926F809</accession>
<dbReference type="EMBL" id="JACRTF010000001">
    <property type="protein sequence ID" value="MBC8593782.1"/>
    <property type="molecule type" value="Genomic_DNA"/>
</dbReference>
<gene>
    <name evidence="1" type="ORF">H8744_11085</name>
</gene>
<name>A0A926F809_9BACT</name>
<keyword evidence="2" id="KW-1185">Reference proteome</keyword>
<dbReference type="RefSeq" id="WP_262434888.1">
    <property type="nucleotide sequence ID" value="NZ_JACRTF010000001.1"/>
</dbReference>
<organism evidence="1 2">
    <name type="scientific">Jilunia laotingensis</name>
    <dbReference type="NCBI Taxonomy" id="2763675"/>
    <lineage>
        <taxon>Bacteria</taxon>
        <taxon>Pseudomonadati</taxon>
        <taxon>Bacteroidota</taxon>
        <taxon>Bacteroidia</taxon>
        <taxon>Bacteroidales</taxon>
        <taxon>Bacteroidaceae</taxon>
        <taxon>Jilunia</taxon>
    </lineage>
</organism>